<evidence type="ECO:0000256" key="6">
    <source>
        <dbReference type="RuleBase" id="RU363039"/>
    </source>
</evidence>
<feature type="domain" description="GST C-terminal" evidence="7">
    <location>
        <begin position="38"/>
        <end position="169"/>
    </location>
</feature>
<dbReference type="PROSITE" id="PS00178">
    <property type="entry name" value="AA_TRNA_LIGASE_I"/>
    <property type="match status" value="1"/>
</dbReference>
<dbReference type="PROSITE" id="PS50405">
    <property type="entry name" value="GST_CTER"/>
    <property type="match status" value="1"/>
</dbReference>
<dbReference type="Pfam" id="PF18485">
    <property type="entry name" value="GST_N_5"/>
    <property type="match status" value="1"/>
</dbReference>
<dbReference type="InterPro" id="IPR010987">
    <property type="entry name" value="Glutathione-S-Trfase_C-like"/>
</dbReference>
<dbReference type="PANTHER" id="PTHR45765:SF1">
    <property type="entry name" value="METHIONINE--TRNA LIGASE, CYTOPLASMIC"/>
    <property type="match status" value="1"/>
</dbReference>
<dbReference type="InterPro" id="IPR001412">
    <property type="entry name" value="aa-tRNA-synth_I_CS"/>
</dbReference>
<dbReference type="InterPro" id="IPR014729">
    <property type="entry name" value="Rossmann-like_a/b/a_fold"/>
</dbReference>
<dbReference type="InterPro" id="IPR036282">
    <property type="entry name" value="Glutathione-S-Trfase_C_sf"/>
</dbReference>
<dbReference type="SUPFAM" id="SSF47616">
    <property type="entry name" value="GST C-terminal domain-like"/>
    <property type="match status" value="1"/>
</dbReference>
<dbReference type="GeneID" id="100375151"/>
<dbReference type="Pfam" id="PF00043">
    <property type="entry name" value="GST_C"/>
    <property type="match status" value="1"/>
</dbReference>
<keyword evidence="8" id="KW-1185">Reference proteome</keyword>
<dbReference type="SUPFAM" id="SSF52374">
    <property type="entry name" value="Nucleotidylyl transferase"/>
    <property type="match status" value="1"/>
</dbReference>
<dbReference type="InterPro" id="IPR004046">
    <property type="entry name" value="GST_C"/>
</dbReference>
<feature type="non-terminal residue" evidence="9">
    <location>
        <position position="1"/>
    </location>
</feature>
<evidence type="ECO:0000256" key="1">
    <source>
        <dbReference type="ARBA" id="ARBA00022598"/>
    </source>
</evidence>
<protein>
    <submittedName>
        <fullName evidence="9">Methionine--tRNA ligase, cytoplasmic-like</fullName>
    </submittedName>
</protein>
<dbReference type="PANTHER" id="PTHR45765">
    <property type="entry name" value="METHIONINE--TRNA LIGASE"/>
    <property type="match status" value="1"/>
</dbReference>
<dbReference type="InterPro" id="IPR015413">
    <property type="entry name" value="Methionyl/Leucyl_tRNA_Synth"/>
</dbReference>
<evidence type="ECO:0000256" key="4">
    <source>
        <dbReference type="ARBA" id="ARBA00022917"/>
    </source>
</evidence>
<proteinExistence type="inferred from homology"/>
<dbReference type="Pfam" id="PF09334">
    <property type="entry name" value="tRNA-synt_1g"/>
    <property type="match status" value="1"/>
</dbReference>
<organism evidence="8 9">
    <name type="scientific">Saccoglossus kowalevskii</name>
    <name type="common">Acorn worm</name>
    <dbReference type="NCBI Taxonomy" id="10224"/>
    <lineage>
        <taxon>Eukaryota</taxon>
        <taxon>Metazoa</taxon>
        <taxon>Hemichordata</taxon>
        <taxon>Enteropneusta</taxon>
        <taxon>Harrimaniidae</taxon>
        <taxon>Saccoglossus</taxon>
    </lineage>
</organism>
<keyword evidence="2 6" id="KW-0547">Nucleotide-binding</keyword>
<dbReference type="Gene3D" id="3.40.50.620">
    <property type="entry name" value="HUPs"/>
    <property type="match status" value="1"/>
</dbReference>
<dbReference type="InterPro" id="IPR023458">
    <property type="entry name" value="Met-tRNA_ligase_1"/>
</dbReference>
<dbReference type="Gene3D" id="1.20.1050.10">
    <property type="match status" value="1"/>
</dbReference>
<gene>
    <name evidence="9" type="primary">LOC100375151</name>
</gene>
<evidence type="ECO:0000256" key="3">
    <source>
        <dbReference type="ARBA" id="ARBA00022840"/>
    </source>
</evidence>
<name>A0ABM0H005_SACKO</name>
<dbReference type="RefSeq" id="XP_002741176.2">
    <property type="nucleotide sequence ID" value="XM_002741130.2"/>
</dbReference>
<reference evidence="9" key="1">
    <citation type="submission" date="2025-08" db="UniProtKB">
        <authorList>
            <consortium name="RefSeq"/>
        </authorList>
    </citation>
    <scope>IDENTIFICATION</scope>
    <source>
        <tissue evidence="9">Testes</tissue>
    </source>
</reference>
<evidence type="ECO:0000313" key="8">
    <source>
        <dbReference type="Proteomes" id="UP000694865"/>
    </source>
</evidence>
<dbReference type="Proteomes" id="UP000694865">
    <property type="component" value="Unplaced"/>
</dbReference>
<keyword evidence="3 6" id="KW-0067">ATP-binding</keyword>
<keyword evidence="1 6" id="KW-0436">Ligase</keyword>
<sequence length="266" mass="29350">RIVPYLARNKLPVLELNSGDFIFSANIITRYLLCKAGKDSDDIEVDEWIEWEASQLQAILQPYLVGMASKSKCDVGLVTGILNYLNSSLKGSGYLVKDTLSAADIIVWSSLYPLFAENTTLQSQHASVNKWFQELLKQQMFQSAVTMVTQGKGVKMFYDSIAMQPVTSPSVVHHKKLQSKGIVSEDTEVQSNEKCTVASPSEVAMATDAWYNGCKSAPLPYRPSHPIYPVENKENILITSALPYVNNVPHLGNIIGCVLSADAFAR</sequence>
<evidence type="ECO:0000313" key="9">
    <source>
        <dbReference type="RefSeq" id="XP_002741176.2"/>
    </source>
</evidence>
<evidence type="ECO:0000256" key="5">
    <source>
        <dbReference type="ARBA" id="ARBA00023146"/>
    </source>
</evidence>
<keyword evidence="4 6" id="KW-0648">Protein biosynthesis</keyword>
<evidence type="ECO:0000256" key="2">
    <source>
        <dbReference type="ARBA" id="ARBA00022741"/>
    </source>
</evidence>
<comment type="similarity">
    <text evidence="6">Belongs to the class-I aminoacyl-tRNA synthetase family.</text>
</comment>
<evidence type="ECO:0000259" key="7">
    <source>
        <dbReference type="PROSITE" id="PS50405"/>
    </source>
</evidence>
<dbReference type="InterPro" id="IPR041598">
    <property type="entry name" value="MARS_N"/>
</dbReference>
<accession>A0ABM0H005</accession>
<keyword evidence="5 6" id="KW-0030">Aminoacyl-tRNA synthetase</keyword>